<keyword evidence="2" id="KW-0645">Protease</keyword>
<evidence type="ECO:0000313" key="2">
    <source>
        <dbReference type="EMBL" id="NYJ05369.1"/>
    </source>
</evidence>
<dbReference type="Pfam" id="PF01145">
    <property type="entry name" value="Band_7"/>
    <property type="match status" value="1"/>
</dbReference>
<evidence type="ECO:0000313" key="3">
    <source>
        <dbReference type="Proteomes" id="UP000541969"/>
    </source>
</evidence>
<comment type="caution">
    <text evidence="2">The sequence shown here is derived from an EMBL/GenBank/DDBJ whole genome shotgun (WGS) entry which is preliminary data.</text>
</comment>
<dbReference type="RefSeq" id="WP_179715975.1">
    <property type="nucleotide sequence ID" value="NZ_JACBZT010000001.1"/>
</dbReference>
<reference evidence="2 3" key="1">
    <citation type="submission" date="2020-07" db="EMBL/GenBank/DDBJ databases">
        <title>Sequencing the genomes of 1000 actinobacteria strains.</title>
        <authorList>
            <person name="Klenk H.-P."/>
        </authorList>
    </citation>
    <scope>NUCLEOTIDE SEQUENCE [LARGE SCALE GENOMIC DNA]</scope>
    <source>
        <strain evidence="2 3">DSM 104001</strain>
    </source>
</reference>
<protein>
    <submittedName>
        <fullName evidence="2">Regulator of protease activity HflC (Stomatin/prohibitin superfamily)</fullName>
    </submittedName>
</protein>
<keyword evidence="3" id="KW-1185">Reference proteome</keyword>
<dbReference type="Proteomes" id="UP000541969">
    <property type="component" value="Unassembled WGS sequence"/>
</dbReference>
<gene>
    <name evidence="2" type="ORF">GGQ55_001647</name>
</gene>
<feature type="domain" description="Band 7" evidence="1">
    <location>
        <begin position="26"/>
        <end position="197"/>
    </location>
</feature>
<dbReference type="GO" id="GO:0006508">
    <property type="term" value="P:proteolysis"/>
    <property type="evidence" value="ECO:0007669"/>
    <property type="project" value="UniProtKB-KW"/>
</dbReference>
<evidence type="ECO:0000259" key="1">
    <source>
        <dbReference type="Pfam" id="PF01145"/>
    </source>
</evidence>
<accession>A0A853CE82</accession>
<name>A0A853CE82_9ACTN</name>
<dbReference type="EMBL" id="JACBZT010000001">
    <property type="protein sequence ID" value="NYJ05369.1"/>
    <property type="molecule type" value="Genomic_DNA"/>
</dbReference>
<organism evidence="2 3">
    <name type="scientific">Petropleomorpha daqingensis</name>
    <dbReference type="NCBI Taxonomy" id="2026353"/>
    <lineage>
        <taxon>Bacteria</taxon>
        <taxon>Bacillati</taxon>
        <taxon>Actinomycetota</taxon>
        <taxon>Actinomycetes</taxon>
        <taxon>Geodermatophilales</taxon>
        <taxon>Geodermatophilaceae</taxon>
        <taxon>Petropleomorpha</taxon>
    </lineage>
</organism>
<dbReference type="InterPro" id="IPR001107">
    <property type="entry name" value="Band_7"/>
</dbReference>
<dbReference type="Gene3D" id="3.30.479.30">
    <property type="entry name" value="Band 7 domain"/>
    <property type="match status" value="1"/>
</dbReference>
<keyword evidence="2" id="KW-0378">Hydrolase</keyword>
<proteinExistence type="predicted"/>
<dbReference type="AlphaFoldDB" id="A0A853CE82"/>
<sequence length="332" mass="35844">MADIARYPLIRHLRGSATAYVQHVRKGDVRHAGTGAGFWFRPLSAVLSEVPVDDRELPLLFHARTADFQDVTVQATLTFRMADPALAAARIDFSLDPDRGTWRGTPLVQVAGLLTETAQQHALDLLAGTRLAEALVGGVPAVRSAVEAGLAGDLRLAETGIAVIGVRVVAIRPESDVERALQTPTREQVQQEADRATYERRALAVERERAISENELANQVELARRTEELIGQRGVNGRREAEEAAAAAEIAAESQARRDRQAAQVQAETERLIGAAAADARAAELAAYADARPEVLVSRALEELARNLPHIDSVVLTPDLLAPVLAKLGRAR</sequence>
<dbReference type="GO" id="GO:0008233">
    <property type="term" value="F:peptidase activity"/>
    <property type="evidence" value="ECO:0007669"/>
    <property type="project" value="UniProtKB-KW"/>
</dbReference>
<dbReference type="InterPro" id="IPR036013">
    <property type="entry name" value="Band_7/SPFH_dom_sf"/>
</dbReference>